<keyword evidence="1" id="KW-1133">Transmembrane helix</keyword>
<gene>
    <name evidence="2" type="ORF">F1599_24915</name>
</gene>
<dbReference type="Proteomes" id="UP000324324">
    <property type="component" value="Unassembled WGS sequence"/>
</dbReference>
<evidence type="ECO:0000313" key="3">
    <source>
        <dbReference type="Proteomes" id="UP000324324"/>
    </source>
</evidence>
<evidence type="ECO:0000256" key="1">
    <source>
        <dbReference type="SAM" id="Phobius"/>
    </source>
</evidence>
<evidence type="ECO:0000313" key="2">
    <source>
        <dbReference type="EMBL" id="KAA6115852.1"/>
    </source>
</evidence>
<dbReference type="AlphaFoldDB" id="A0A5M7ZZL2"/>
<comment type="caution">
    <text evidence="2">The sequence shown here is derived from an EMBL/GenBank/DDBJ whole genome shotgun (WGS) entry which is preliminary data.</text>
</comment>
<dbReference type="Pfam" id="PF11804">
    <property type="entry name" value="DUF3325"/>
    <property type="match status" value="1"/>
</dbReference>
<name>A0A5M7ZZL2_9BURK</name>
<organism evidence="2 3">
    <name type="scientific">Cupriavidus cauae</name>
    <dbReference type="NCBI Taxonomy" id="2608999"/>
    <lineage>
        <taxon>Bacteria</taxon>
        <taxon>Pseudomonadati</taxon>
        <taxon>Pseudomonadota</taxon>
        <taxon>Betaproteobacteria</taxon>
        <taxon>Burkholderiales</taxon>
        <taxon>Burkholderiaceae</taxon>
        <taxon>Cupriavidus</taxon>
    </lineage>
</organism>
<dbReference type="RefSeq" id="WP_150084856.1">
    <property type="nucleotide sequence ID" value="NZ_VWRN01000073.1"/>
</dbReference>
<keyword evidence="1" id="KW-0812">Transmembrane</keyword>
<feature type="transmembrane region" description="Helical" evidence="1">
    <location>
        <begin position="69"/>
        <end position="86"/>
    </location>
</feature>
<dbReference type="InterPro" id="IPR021762">
    <property type="entry name" value="DUF3325"/>
</dbReference>
<keyword evidence="3" id="KW-1185">Reference proteome</keyword>
<sequence length="95" mass="10717">MMDLLAFILCIVAFGALALAMERHQQAVFDVLLPRSRTRMLRAAGWLGLLLALWVLVGHRGWALGLVHYSGQTSLAAGLVHVALIWRERRRMARR</sequence>
<protein>
    <submittedName>
        <fullName evidence="2">DUF3325 domain-containing protein</fullName>
    </submittedName>
</protein>
<reference evidence="2 3" key="1">
    <citation type="submission" date="2019-09" db="EMBL/GenBank/DDBJ databases">
        <title>Isolation of a novel species in the genus Cupriavidus from patients with sepsis using whole genome sequencing.</title>
        <authorList>
            <person name="Kweon O.J."/>
            <person name="Lee M.-K."/>
        </authorList>
    </citation>
    <scope>NUCLEOTIDE SEQUENCE [LARGE SCALE GENOMIC DNA]</scope>
    <source>
        <strain evidence="2 3">MKL-01</strain>
    </source>
</reference>
<accession>A0A5M7ZZL2</accession>
<feature type="transmembrane region" description="Helical" evidence="1">
    <location>
        <begin position="6"/>
        <end position="22"/>
    </location>
</feature>
<dbReference type="EMBL" id="VWRN01000073">
    <property type="protein sequence ID" value="KAA6115852.1"/>
    <property type="molecule type" value="Genomic_DNA"/>
</dbReference>
<feature type="transmembrane region" description="Helical" evidence="1">
    <location>
        <begin position="43"/>
        <end position="63"/>
    </location>
</feature>
<proteinExistence type="predicted"/>
<keyword evidence="1" id="KW-0472">Membrane</keyword>